<comment type="caution">
    <text evidence="8">The sequence shown here is derived from an EMBL/GenBank/DDBJ whole genome shotgun (WGS) entry which is preliminary data.</text>
</comment>
<dbReference type="GO" id="GO:0005634">
    <property type="term" value="C:nucleus"/>
    <property type="evidence" value="ECO:0007669"/>
    <property type="project" value="TreeGrafter"/>
</dbReference>
<dbReference type="GO" id="GO:0004534">
    <property type="term" value="F:5'-3' RNA exonuclease activity"/>
    <property type="evidence" value="ECO:0007669"/>
    <property type="project" value="TreeGrafter"/>
</dbReference>
<dbReference type="Gene3D" id="1.25.40.1050">
    <property type="match status" value="1"/>
</dbReference>
<evidence type="ECO:0000256" key="1">
    <source>
        <dbReference type="ARBA" id="ARBA00006994"/>
    </source>
</evidence>
<dbReference type="Pfam" id="PF17846">
    <property type="entry name" value="XRN_M"/>
    <property type="match status" value="1"/>
</dbReference>
<feature type="compositionally biased region" description="Basic and acidic residues" evidence="6">
    <location>
        <begin position="372"/>
        <end position="388"/>
    </location>
</feature>
<sequence>MTIRERRRLRKEGEIITEGDSLGMAEERSNWESQDGKRGIMMKNFLQKHPRKWKQYEKTSFYPFHYAPFASDLKDLGQMNITFELGSPFKPFNQLLGVFPAASAHALPEQYRKLMTDPNSLILDFYPTDFEVDMNGKRFSWQGIAKLPFIEEVRLLAEVVKIEHSLTEEESRRNSVMFDMLFVSLSNPLSPCIFSLHDRCKQLTDKERSEVKERLDPITRSTRSGGMNGYLSLCSGDPCPPMFRSPIEGMENIAQNQVICAIYRLPDTHKHIARPMEGVIFPKKMVTLGDMKPDPVLWHEESRKKPWENGRNHHHHRGAISGRQLGEAAHRLVVNSLQTKKIGDMVITGVHIMVRDMWYNVQENVRPSFGHSARDAGRHPRSHYEHGSRGGRPVTHSRDYRGRGHHTDGMQQNGGHSYSSYASHPQHVGQIPVPPTTNFHQQSGYNTSTRYEPYGAGSYNQWGGGRASQNQNVRGYHHPHPSGNQFSTFGRGGSKRPPSGHRR</sequence>
<feature type="compositionally biased region" description="Polar residues" evidence="6">
    <location>
        <begin position="436"/>
        <end position="450"/>
    </location>
</feature>
<keyword evidence="2" id="KW-0507">mRNA processing</keyword>
<evidence type="ECO:0000313" key="8">
    <source>
        <dbReference type="EMBL" id="KAK4354760.1"/>
    </source>
</evidence>
<evidence type="ECO:0000313" key="9">
    <source>
        <dbReference type="Proteomes" id="UP001291623"/>
    </source>
</evidence>
<dbReference type="InterPro" id="IPR027073">
    <property type="entry name" value="5_3_exoribonuclease"/>
</dbReference>
<keyword evidence="5" id="KW-0269">Exonuclease</keyword>
<feature type="compositionally biased region" description="Basic and acidic residues" evidence="6">
    <location>
        <begin position="396"/>
        <end position="408"/>
    </location>
</feature>
<dbReference type="PANTHER" id="PTHR12341:SF72">
    <property type="entry name" value="5'-3' EXORIBONUCLEASE"/>
    <property type="match status" value="1"/>
</dbReference>
<proteinExistence type="inferred from homology"/>
<evidence type="ECO:0000256" key="2">
    <source>
        <dbReference type="ARBA" id="ARBA00022664"/>
    </source>
</evidence>
<gene>
    <name evidence="8" type="ORF">RND71_026954</name>
</gene>
<keyword evidence="9" id="KW-1185">Reference proteome</keyword>
<dbReference type="EMBL" id="JAVYJV010000014">
    <property type="protein sequence ID" value="KAK4354760.1"/>
    <property type="molecule type" value="Genomic_DNA"/>
</dbReference>
<dbReference type="GO" id="GO:0003723">
    <property type="term" value="F:RNA binding"/>
    <property type="evidence" value="ECO:0007669"/>
    <property type="project" value="TreeGrafter"/>
</dbReference>
<evidence type="ECO:0000259" key="7">
    <source>
        <dbReference type="Pfam" id="PF17846"/>
    </source>
</evidence>
<dbReference type="FunFam" id="1.25.40.1050:FF:000002">
    <property type="entry name" value="5'-3' exoribonuclease"/>
    <property type="match status" value="1"/>
</dbReference>
<dbReference type="AlphaFoldDB" id="A0AAE1VBR9"/>
<evidence type="ECO:0000256" key="6">
    <source>
        <dbReference type="SAM" id="MobiDB-lite"/>
    </source>
</evidence>
<dbReference type="GO" id="GO:0000956">
    <property type="term" value="P:nuclear-transcribed mRNA catabolic process"/>
    <property type="evidence" value="ECO:0007669"/>
    <property type="project" value="TreeGrafter"/>
</dbReference>
<keyword evidence="3" id="KW-0540">Nuclease</keyword>
<evidence type="ECO:0000256" key="4">
    <source>
        <dbReference type="ARBA" id="ARBA00022801"/>
    </source>
</evidence>
<dbReference type="GO" id="GO:0006397">
    <property type="term" value="P:mRNA processing"/>
    <property type="evidence" value="ECO:0007669"/>
    <property type="project" value="UniProtKB-KW"/>
</dbReference>
<name>A0AAE1VBR9_9SOLA</name>
<reference evidence="8" key="1">
    <citation type="submission" date="2023-12" db="EMBL/GenBank/DDBJ databases">
        <title>Genome assembly of Anisodus tanguticus.</title>
        <authorList>
            <person name="Wang Y.-J."/>
        </authorList>
    </citation>
    <scope>NUCLEOTIDE SEQUENCE</scope>
    <source>
        <strain evidence="8">KB-2021</strain>
        <tissue evidence="8">Leaf</tissue>
    </source>
</reference>
<protein>
    <recommendedName>
        <fullName evidence="7">Xrn1 helical domain-containing protein</fullName>
    </recommendedName>
</protein>
<dbReference type="Proteomes" id="UP001291623">
    <property type="component" value="Unassembled WGS sequence"/>
</dbReference>
<feature type="compositionally biased region" description="Polar residues" evidence="6">
    <location>
        <begin position="409"/>
        <end position="423"/>
    </location>
</feature>
<keyword evidence="4" id="KW-0378">Hydrolase</keyword>
<organism evidence="8 9">
    <name type="scientific">Anisodus tanguticus</name>
    <dbReference type="NCBI Taxonomy" id="243964"/>
    <lineage>
        <taxon>Eukaryota</taxon>
        <taxon>Viridiplantae</taxon>
        <taxon>Streptophyta</taxon>
        <taxon>Embryophyta</taxon>
        <taxon>Tracheophyta</taxon>
        <taxon>Spermatophyta</taxon>
        <taxon>Magnoliopsida</taxon>
        <taxon>eudicotyledons</taxon>
        <taxon>Gunneridae</taxon>
        <taxon>Pentapetalae</taxon>
        <taxon>asterids</taxon>
        <taxon>lamiids</taxon>
        <taxon>Solanales</taxon>
        <taxon>Solanaceae</taxon>
        <taxon>Solanoideae</taxon>
        <taxon>Hyoscyameae</taxon>
        <taxon>Anisodus</taxon>
    </lineage>
</organism>
<dbReference type="PANTHER" id="PTHR12341">
    <property type="entry name" value="5'-&gt;3' EXORIBONUCLEASE"/>
    <property type="match status" value="1"/>
</dbReference>
<dbReference type="InterPro" id="IPR041412">
    <property type="entry name" value="Xrn1_helical"/>
</dbReference>
<feature type="domain" description="Xrn1 helical" evidence="7">
    <location>
        <begin position="61"/>
        <end position="290"/>
    </location>
</feature>
<feature type="region of interest" description="Disordered" evidence="6">
    <location>
        <begin position="370"/>
        <end position="503"/>
    </location>
</feature>
<comment type="similarity">
    <text evidence="1">Belongs to the 5'-3' exonuclease family. XRN2/RAT1 subfamily.</text>
</comment>
<evidence type="ECO:0000256" key="3">
    <source>
        <dbReference type="ARBA" id="ARBA00022722"/>
    </source>
</evidence>
<evidence type="ECO:0000256" key="5">
    <source>
        <dbReference type="ARBA" id="ARBA00022839"/>
    </source>
</evidence>
<accession>A0AAE1VBR9</accession>